<gene>
    <name evidence="3" type="ORF">EZ315_05755</name>
</gene>
<evidence type="ECO:0000313" key="4">
    <source>
        <dbReference type="Proteomes" id="UP000297635"/>
    </source>
</evidence>
<feature type="region of interest" description="Disordered" evidence="1">
    <location>
        <begin position="85"/>
        <end position="125"/>
    </location>
</feature>
<keyword evidence="2" id="KW-0812">Transmembrane</keyword>
<comment type="caution">
    <text evidence="3">The sequence shown here is derived from an EMBL/GenBank/DDBJ whole genome shotgun (WGS) entry which is preliminary data.</text>
</comment>
<name>A0A4Z0V8X0_9BACT</name>
<feature type="compositionally biased region" description="Low complexity" evidence="1">
    <location>
        <begin position="91"/>
        <end position="105"/>
    </location>
</feature>
<dbReference type="InterPro" id="IPR032272">
    <property type="entry name" value="DUF4834"/>
</dbReference>
<keyword evidence="2" id="KW-1133">Transmembrane helix</keyword>
<evidence type="ECO:0000256" key="1">
    <source>
        <dbReference type="SAM" id="MobiDB-lite"/>
    </source>
</evidence>
<dbReference type="EMBL" id="SJSA01000001">
    <property type="protein sequence ID" value="TGG40225.1"/>
    <property type="molecule type" value="Genomic_DNA"/>
</dbReference>
<accession>A0A4Z0V8X0</accession>
<dbReference type="RefSeq" id="WP_135471238.1">
    <property type="nucleotide sequence ID" value="NZ_SJSA01000001.1"/>
</dbReference>
<dbReference type="AlphaFoldDB" id="A0A4Z0V8X0"/>
<feature type="compositionally biased region" description="Basic and acidic residues" evidence="1">
    <location>
        <begin position="51"/>
        <end position="65"/>
    </location>
</feature>
<protein>
    <submittedName>
        <fullName evidence="3">DUF4834 family protein</fullName>
    </submittedName>
</protein>
<keyword evidence="2" id="KW-0472">Membrane</keyword>
<feature type="transmembrane region" description="Helical" evidence="2">
    <location>
        <begin position="6"/>
        <end position="23"/>
    </location>
</feature>
<dbReference type="GeneID" id="82149293"/>
<sequence length="125" mass="14669">MLTFFGTIIIVYFLWLVVKPMLARYMQRKFQQKVNDMFGQMFGQAPGQSDSTHDNEASRRQDAHGRYRQRKSKIFSRDEGEYVEFEEVRATSSSETSATSDYSSSSRRHTPREPQVSDAKWEDIR</sequence>
<organism evidence="3 4">
    <name type="scientific">Duncaniella freteri</name>
    <dbReference type="NCBI Taxonomy" id="2530391"/>
    <lineage>
        <taxon>Bacteria</taxon>
        <taxon>Pseudomonadati</taxon>
        <taxon>Bacteroidota</taxon>
        <taxon>Bacteroidia</taxon>
        <taxon>Bacteroidales</taxon>
        <taxon>Muribaculaceae</taxon>
        <taxon>Duncaniella</taxon>
    </lineage>
</organism>
<keyword evidence="4" id="KW-1185">Reference proteome</keyword>
<dbReference type="Proteomes" id="UP000297635">
    <property type="component" value="Unassembled WGS sequence"/>
</dbReference>
<dbReference type="Pfam" id="PF16118">
    <property type="entry name" value="DUF4834"/>
    <property type="match status" value="1"/>
</dbReference>
<evidence type="ECO:0000313" key="3">
    <source>
        <dbReference type="EMBL" id="TGG40225.1"/>
    </source>
</evidence>
<feature type="region of interest" description="Disordered" evidence="1">
    <location>
        <begin position="41"/>
        <end position="73"/>
    </location>
</feature>
<evidence type="ECO:0000256" key="2">
    <source>
        <dbReference type="SAM" id="Phobius"/>
    </source>
</evidence>
<proteinExistence type="predicted"/>
<reference evidence="3 4" key="1">
    <citation type="submission" date="2019-02" db="EMBL/GenBank/DDBJ databases">
        <title>Isolation and identification of novel species under the genus Muribaculum.</title>
        <authorList>
            <person name="Miyake S."/>
            <person name="Ding Y."/>
            <person name="Low A."/>
            <person name="Soh M."/>
            <person name="Seedorf H."/>
        </authorList>
    </citation>
    <scope>NUCLEOTIDE SEQUENCE [LARGE SCALE GENOMIC DNA]</scope>
    <source>
        <strain evidence="3 4">TLL-A3</strain>
    </source>
</reference>